<accession>A0A0E9NLS4</accession>
<comment type="similarity">
    <text evidence="1">Belongs to the short-chain dehydrogenases/reductases (SDR) family.</text>
</comment>
<dbReference type="PANTHER" id="PTHR43618:SF18">
    <property type="entry name" value="SHORT CHAIN DEHYDROGENASE_REDUCTASE FAMILY (AFU_ORTHOLOGUE AFUA_5G12480)"/>
    <property type="match status" value="1"/>
</dbReference>
<keyword evidence="2" id="KW-0521">NADP</keyword>
<reference evidence="4 5" key="1">
    <citation type="journal article" date="2011" name="J. Gen. Appl. Microbiol.">
        <title>Draft genome sequencing of the enigmatic yeast Saitoella complicata.</title>
        <authorList>
            <person name="Nishida H."/>
            <person name="Hamamoto M."/>
            <person name="Sugiyama J."/>
        </authorList>
    </citation>
    <scope>NUCLEOTIDE SEQUENCE [LARGE SCALE GENOMIC DNA]</scope>
    <source>
        <strain evidence="4 5">NRRL Y-17804</strain>
    </source>
</reference>
<dbReference type="Proteomes" id="UP000033140">
    <property type="component" value="Unassembled WGS sequence"/>
</dbReference>
<dbReference type="InterPro" id="IPR002347">
    <property type="entry name" value="SDR_fam"/>
</dbReference>
<keyword evidence="5" id="KW-1185">Reference proteome</keyword>
<dbReference type="InterPro" id="IPR036291">
    <property type="entry name" value="NAD(P)-bd_dom_sf"/>
</dbReference>
<dbReference type="InterPro" id="IPR052178">
    <property type="entry name" value="Sec_Metab_Biosynth_SDR"/>
</dbReference>
<evidence type="ECO:0000313" key="4">
    <source>
        <dbReference type="EMBL" id="GAO50631.1"/>
    </source>
</evidence>
<dbReference type="CDD" id="cd05233">
    <property type="entry name" value="SDR_c"/>
    <property type="match status" value="1"/>
</dbReference>
<proteinExistence type="inferred from homology"/>
<name>A0A0E9NLS4_SAICN</name>
<dbReference type="Pfam" id="PF00106">
    <property type="entry name" value="adh_short"/>
    <property type="match status" value="1"/>
</dbReference>
<evidence type="ECO:0000256" key="2">
    <source>
        <dbReference type="ARBA" id="ARBA00022857"/>
    </source>
</evidence>
<dbReference type="GO" id="GO:0016491">
    <property type="term" value="F:oxidoreductase activity"/>
    <property type="evidence" value="ECO:0007669"/>
    <property type="project" value="UniProtKB-KW"/>
</dbReference>
<dbReference type="Gene3D" id="3.40.50.720">
    <property type="entry name" value="NAD(P)-binding Rossmann-like Domain"/>
    <property type="match status" value="1"/>
</dbReference>
<keyword evidence="3" id="KW-0560">Oxidoreductase</keyword>
<sequence length="332" mass="35093">MTRRHAEQTRYINLISGETILAEQQTFNPLTANRLTRTMSSNLTASNLFNLSGKIAVVTGGATGLGLMMSEAFAANGATVYILGRRLEALQKTADVHSPSLESRGGKLIPLQCDVTSKDSLKEATKKIEEQSGKVNILVVNSGVPGPRSTSNLKDPSNAQEVYECLFNDEVEEWDQVLRTNVAGAYFTTVAFIPLLAKGNGAGGYDSQVITIASIGGLSKQIASGFSYSASKAAAVHLGRNFSNFLIPLKIRSNIICPGLFPSEMTTPSSGDNNKSSGSDLPKERVATIPVGRAGTEEDMAQTALFLACCGFTNGSIVTVDGGSLSNKPSAF</sequence>
<gene>
    <name evidence="4" type="ORF">G7K_4755-t1</name>
</gene>
<evidence type="ECO:0000313" key="5">
    <source>
        <dbReference type="Proteomes" id="UP000033140"/>
    </source>
</evidence>
<evidence type="ECO:0008006" key="6">
    <source>
        <dbReference type="Google" id="ProtNLM"/>
    </source>
</evidence>
<protein>
    <recommendedName>
        <fullName evidence="6">Ketoreductase (KR) domain-containing protein</fullName>
    </recommendedName>
</protein>
<dbReference type="EMBL" id="BACD03000035">
    <property type="protein sequence ID" value="GAO50631.1"/>
    <property type="molecule type" value="Genomic_DNA"/>
</dbReference>
<evidence type="ECO:0000256" key="3">
    <source>
        <dbReference type="ARBA" id="ARBA00023002"/>
    </source>
</evidence>
<dbReference type="AlphaFoldDB" id="A0A0E9NLS4"/>
<dbReference type="PRINTS" id="PR00081">
    <property type="entry name" value="GDHRDH"/>
</dbReference>
<reference evidence="4 5" key="3">
    <citation type="journal article" date="2015" name="Genome Announc.">
        <title>Draft Genome Sequence of the Archiascomycetous Yeast Saitoella complicata.</title>
        <authorList>
            <person name="Yamauchi K."/>
            <person name="Kondo S."/>
            <person name="Hamamoto M."/>
            <person name="Takahashi Y."/>
            <person name="Ogura Y."/>
            <person name="Hayashi T."/>
            <person name="Nishida H."/>
        </authorList>
    </citation>
    <scope>NUCLEOTIDE SEQUENCE [LARGE SCALE GENOMIC DNA]</scope>
    <source>
        <strain evidence="4 5">NRRL Y-17804</strain>
    </source>
</reference>
<dbReference type="InterPro" id="IPR020904">
    <property type="entry name" value="Sc_DH/Rdtase_CS"/>
</dbReference>
<comment type="caution">
    <text evidence="4">The sequence shown here is derived from an EMBL/GenBank/DDBJ whole genome shotgun (WGS) entry which is preliminary data.</text>
</comment>
<reference evidence="4 5" key="2">
    <citation type="journal article" date="2014" name="J. Gen. Appl. Microbiol.">
        <title>The early diverging ascomycetous budding yeast Saitoella complicata has three histone deacetylases belonging to the Clr6, Hos2, and Rpd3 lineages.</title>
        <authorList>
            <person name="Nishida H."/>
            <person name="Matsumoto T."/>
            <person name="Kondo S."/>
            <person name="Hamamoto M."/>
            <person name="Yoshikawa H."/>
        </authorList>
    </citation>
    <scope>NUCLEOTIDE SEQUENCE [LARGE SCALE GENOMIC DNA]</scope>
    <source>
        <strain evidence="4 5">NRRL Y-17804</strain>
    </source>
</reference>
<organism evidence="4 5">
    <name type="scientific">Saitoella complicata (strain BCRC 22490 / CBS 7301 / JCM 7358 / NBRC 10748 / NRRL Y-17804)</name>
    <dbReference type="NCBI Taxonomy" id="698492"/>
    <lineage>
        <taxon>Eukaryota</taxon>
        <taxon>Fungi</taxon>
        <taxon>Dikarya</taxon>
        <taxon>Ascomycota</taxon>
        <taxon>Taphrinomycotina</taxon>
        <taxon>Taphrinomycotina incertae sedis</taxon>
        <taxon>Saitoella</taxon>
    </lineage>
</organism>
<dbReference type="STRING" id="698492.A0A0E9NLS4"/>
<dbReference type="PROSITE" id="PS00061">
    <property type="entry name" value="ADH_SHORT"/>
    <property type="match status" value="1"/>
</dbReference>
<dbReference type="SUPFAM" id="SSF51735">
    <property type="entry name" value="NAD(P)-binding Rossmann-fold domains"/>
    <property type="match status" value="1"/>
</dbReference>
<evidence type="ECO:0000256" key="1">
    <source>
        <dbReference type="ARBA" id="ARBA00006484"/>
    </source>
</evidence>
<dbReference type="PANTHER" id="PTHR43618">
    <property type="entry name" value="7-ALPHA-HYDROXYSTEROID DEHYDROGENASE"/>
    <property type="match status" value="1"/>
</dbReference>